<sequence length="257" mass="28804">MKKIRTLEFHNESNSECIEILKKKLETLKEKKKGVDGKLEGLLKASKDLDNLIKSQRSDKIKDGLGYSAVPPPPAQLYLSPKKDISWIGLPECADDTVTNYSRPSPTVKSTSGDDQNKNSSAFEIGESTNSIVSKPAVKFMKAAERQKILFQFHHNAVLPPYTGNFMPPKPDLSFPDLEESLNEPIVSEPTIKKPVIETSDAKANTNKHKFVRNNFGPQIIKDWISDSEDEAESKPKIKKKTIKSSFSKIEFVKSKE</sequence>
<name>A0A699I4W2_TANCI</name>
<dbReference type="EMBL" id="BKCJ010245236">
    <property type="protein sequence ID" value="GEZ14186.1"/>
    <property type="molecule type" value="Genomic_DNA"/>
</dbReference>
<feature type="region of interest" description="Disordered" evidence="1">
    <location>
        <begin position="98"/>
        <end position="123"/>
    </location>
</feature>
<proteinExistence type="predicted"/>
<protein>
    <submittedName>
        <fullName evidence="2">Uncharacterized protein</fullName>
    </submittedName>
</protein>
<organism evidence="2">
    <name type="scientific">Tanacetum cinerariifolium</name>
    <name type="common">Dalmatian daisy</name>
    <name type="synonym">Chrysanthemum cinerariifolium</name>
    <dbReference type="NCBI Taxonomy" id="118510"/>
    <lineage>
        <taxon>Eukaryota</taxon>
        <taxon>Viridiplantae</taxon>
        <taxon>Streptophyta</taxon>
        <taxon>Embryophyta</taxon>
        <taxon>Tracheophyta</taxon>
        <taxon>Spermatophyta</taxon>
        <taxon>Magnoliopsida</taxon>
        <taxon>eudicotyledons</taxon>
        <taxon>Gunneridae</taxon>
        <taxon>Pentapetalae</taxon>
        <taxon>asterids</taxon>
        <taxon>campanulids</taxon>
        <taxon>Asterales</taxon>
        <taxon>Asteraceae</taxon>
        <taxon>Asteroideae</taxon>
        <taxon>Anthemideae</taxon>
        <taxon>Anthemidinae</taxon>
        <taxon>Tanacetum</taxon>
    </lineage>
</organism>
<evidence type="ECO:0000313" key="2">
    <source>
        <dbReference type="EMBL" id="GEZ14186.1"/>
    </source>
</evidence>
<reference evidence="2" key="1">
    <citation type="journal article" date="2019" name="Sci. Rep.">
        <title>Draft genome of Tanacetum cinerariifolium, the natural source of mosquito coil.</title>
        <authorList>
            <person name="Yamashiro T."/>
            <person name="Shiraishi A."/>
            <person name="Satake H."/>
            <person name="Nakayama K."/>
        </authorList>
    </citation>
    <scope>NUCLEOTIDE SEQUENCE</scope>
</reference>
<comment type="caution">
    <text evidence="2">The sequence shown here is derived from an EMBL/GenBank/DDBJ whole genome shotgun (WGS) entry which is preliminary data.</text>
</comment>
<gene>
    <name evidence="2" type="ORF">Tci_486159</name>
</gene>
<evidence type="ECO:0000256" key="1">
    <source>
        <dbReference type="SAM" id="MobiDB-lite"/>
    </source>
</evidence>
<dbReference type="AlphaFoldDB" id="A0A699I4W2"/>
<accession>A0A699I4W2</accession>